<dbReference type="GO" id="GO:0008168">
    <property type="term" value="F:methyltransferase activity"/>
    <property type="evidence" value="ECO:0007669"/>
    <property type="project" value="UniProtKB-KW"/>
</dbReference>
<keyword evidence="1 4" id="KW-0489">Methyltransferase</keyword>
<name>A0AAW6BG73_9GAMM</name>
<evidence type="ECO:0000256" key="1">
    <source>
        <dbReference type="ARBA" id="ARBA00022603"/>
    </source>
</evidence>
<evidence type="ECO:0000259" key="3">
    <source>
        <dbReference type="Pfam" id="PF13649"/>
    </source>
</evidence>
<evidence type="ECO:0000313" key="5">
    <source>
        <dbReference type="Proteomes" id="UP001212996"/>
    </source>
</evidence>
<dbReference type="SUPFAM" id="SSF53335">
    <property type="entry name" value="S-adenosyl-L-methionine-dependent methyltransferases"/>
    <property type="match status" value="1"/>
</dbReference>
<protein>
    <submittedName>
        <fullName evidence="4">Class I SAM-dependent methyltransferase</fullName>
    </submittedName>
</protein>
<gene>
    <name evidence="4" type="ORF">PH362_07175</name>
</gene>
<dbReference type="CDD" id="cd02440">
    <property type="entry name" value="AdoMet_MTases"/>
    <property type="match status" value="1"/>
</dbReference>
<accession>A0AAW6BG73</accession>
<dbReference type="InterPro" id="IPR041698">
    <property type="entry name" value="Methyltransf_25"/>
</dbReference>
<dbReference type="RefSeq" id="WP_229015582.1">
    <property type="nucleotide sequence ID" value="NZ_CAWQKC010000002.1"/>
</dbReference>
<reference evidence="4" key="1">
    <citation type="submission" date="2023-01" db="EMBL/GenBank/DDBJ databases">
        <title>Genome sequencing of Photorhabdus bodei 09-20.</title>
        <authorList>
            <person name="Kalindamar S."/>
            <person name="Kumru S."/>
        </authorList>
    </citation>
    <scope>NUCLEOTIDE SEQUENCE</scope>
    <source>
        <strain evidence="4">09-20</strain>
    </source>
</reference>
<dbReference type="GO" id="GO:0032259">
    <property type="term" value="P:methylation"/>
    <property type="evidence" value="ECO:0007669"/>
    <property type="project" value="UniProtKB-KW"/>
</dbReference>
<proteinExistence type="predicted"/>
<dbReference type="EMBL" id="JAQMFO010000007">
    <property type="protein sequence ID" value="MDB6371740.1"/>
    <property type="molecule type" value="Genomic_DNA"/>
</dbReference>
<dbReference type="Proteomes" id="UP001212996">
    <property type="component" value="Unassembled WGS sequence"/>
</dbReference>
<sequence>MTGVSECRQQRGNLKDDGYKVFWPLAKDNNMKDNTLYGPIAHLYESFSDATDHIKVEIRTIFNLAGDIHGKSVLDLACGYGLFSREYKNRGASKVIGVDISENMIAIAKSKSQQYGDDIEFHVRNICKMESESFGKFDIVNAAWLFCHAESLEDLETMFRVIAAHLKPAGKLIAYTFEPDYRLEKGNYENYCIKILSEEPVKDTTLVKAEFLTTPPSPFTMYRWSREQYQTAIQKAGFKQFKWQKPMLLESDVEAHPPGFWDDFQRNCLDTALVCQI</sequence>
<dbReference type="PANTHER" id="PTHR43861">
    <property type="entry name" value="TRANS-ACONITATE 2-METHYLTRANSFERASE-RELATED"/>
    <property type="match status" value="1"/>
</dbReference>
<organism evidence="4 5">
    <name type="scientific">Photorhabdus bodei</name>
    <dbReference type="NCBI Taxonomy" id="2029681"/>
    <lineage>
        <taxon>Bacteria</taxon>
        <taxon>Pseudomonadati</taxon>
        <taxon>Pseudomonadota</taxon>
        <taxon>Gammaproteobacteria</taxon>
        <taxon>Enterobacterales</taxon>
        <taxon>Morganellaceae</taxon>
        <taxon>Photorhabdus</taxon>
    </lineage>
</organism>
<dbReference type="PANTHER" id="PTHR43861:SF1">
    <property type="entry name" value="TRANS-ACONITATE 2-METHYLTRANSFERASE"/>
    <property type="match status" value="1"/>
</dbReference>
<dbReference type="Gene3D" id="3.40.50.150">
    <property type="entry name" value="Vaccinia Virus protein VP39"/>
    <property type="match status" value="1"/>
</dbReference>
<dbReference type="Pfam" id="PF13649">
    <property type="entry name" value="Methyltransf_25"/>
    <property type="match status" value="1"/>
</dbReference>
<feature type="domain" description="Methyltransferase" evidence="3">
    <location>
        <begin position="73"/>
        <end position="170"/>
    </location>
</feature>
<evidence type="ECO:0000256" key="2">
    <source>
        <dbReference type="ARBA" id="ARBA00022679"/>
    </source>
</evidence>
<dbReference type="AlphaFoldDB" id="A0AAW6BG73"/>
<evidence type="ECO:0000313" key="4">
    <source>
        <dbReference type="EMBL" id="MDB6371740.1"/>
    </source>
</evidence>
<dbReference type="InterPro" id="IPR029063">
    <property type="entry name" value="SAM-dependent_MTases_sf"/>
</dbReference>
<keyword evidence="2" id="KW-0808">Transferase</keyword>
<comment type="caution">
    <text evidence="4">The sequence shown here is derived from an EMBL/GenBank/DDBJ whole genome shotgun (WGS) entry which is preliminary data.</text>
</comment>